<protein>
    <recommendedName>
        <fullName evidence="7">Acyl-CoA thioesterase II</fullName>
    </recommendedName>
</protein>
<dbReference type="eggNOG" id="KOG3016">
    <property type="taxonomic scope" value="Eukaryota"/>
</dbReference>
<name>W3WWE9_PESFW</name>
<sequence>MTSTLQAQTGVTQTGPDEFVSLSPPARMGNLLPIAYGGCSIAVAVSAALATVPKSFALYSVLGHFLGPASTTLDLRCRVSRLRDTKSFVTRKVEVVQIHPDGVERKCLELVTDSHIREKSLLTYSIAPTDSHGRPETCLPLAVLRELHVQDASEASKIEGFAAQFSLMDRFFETRLDPSSVSAQNIWGAAKDTITTQDQRHITAKTSAEWSRTIQPMESAQENLAALAFLMDSGLSFLPLAHDHLWLDDVAACSSLDFAMRVFVSHLDLGQWHLKERTTARAGEGRSYSEGKLWDDKGDLVAIMSQQCILRPKKGQTRSSL</sequence>
<dbReference type="Pfam" id="PF13622">
    <property type="entry name" value="4HBT_3"/>
    <property type="match status" value="1"/>
</dbReference>
<dbReference type="InterPro" id="IPR003703">
    <property type="entry name" value="Acyl_CoA_thio"/>
</dbReference>
<keyword evidence="2" id="KW-0378">Hydrolase</keyword>
<dbReference type="InterPro" id="IPR049449">
    <property type="entry name" value="TesB_ACOT8-like_N"/>
</dbReference>
<dbReference type="SUPFAM" id="SSF54637">
    <property type="entry name" value="Thioesterase/thiol ester dehydrase-isomerase"/>
    <property type="match status" value="2"/>
</dbReference>
<dbReference type="GO" id="GO:0006637">
    <property type="term" value="P:acyl-CoA metabolic process"/>
    <property type="evidence" value="ECO:0007669"/>
    <property type="project" value="InterPro"/>
</dbReference>
<feature type="domain" description="Acyl-CoA thioesterase-like C-terminal" evidence="4">
    <location>
        <begin position="197"/>
        <end position="309"/>
    </location>
</feature>
<dbReference type="KEGG" id="pfy:PFICI_11055"/>
<dbReference type="CDD" id="cd03444">
    <property type="entry name" value="Thioesterase_II_repeat1"/>
    <property type="match status" value="1"/>
</dbReference>
<dbReference type="Gene3D" id="2.40.160.210">
    <property type="entry name" value="Acyl-CoA thioesterase, double hotdog domain"/>
    <property type="match status" value="1"/>
</dbReference>
<dbReference type="GO" id="GO:0009062">
    <property type="term" value="P:fatty acid catabolic process"/>
    <property type="evidence" value="ECO:0007669"/>
    <property type="project" value="TreeGrafter"/>
</dbReference>
<dbReference type="EMBL" id="KI912116">
    <property type="protein sequence ID" value="ETS77181.1"/>
    <property type="molecule type" value="Genomic_DNA"/>
</dbReference>
<dbReference type="Proteomes" id="UP000030651">
    <property type="component" value="Unassembled WGS sequence"/>
</dbReference>
<dbReference type="InterPro" id="IPR049450">
    <property type="entry name" value="ACOT8-like_C"/>
</dbReference>
<dbReference type="InParanoid" id="W3WWE9"/>
<dbReference type="InterPro" id="IPR029069">
    <property type="entry name" value="HotDog_dom_sf"/>
</dbReference>
<dbReference type="InterPro" id="IPR042171">
    <property type="entry name" value="Acyl-CoA_hotdog"/>
</dbReference>
<dbReference type="GO" id="GO:0047617">
    <property type="term" value="F:fatty acyl-CoA hydrolase activity"/>
    <property type="evidence" value="ECO:0007669"/>
    <property type="project" value="InterPro"/>
</dbReference>
<reference evidence="6" key="1">
    <citation type="journal article" date="2015" name="BMC Genomics">
        <title>Genomic and transcriptomic analysis of the endophytic fungus Pestalotiopsis fici reveals its lifestyle and high potential for synthesis of natural products.</title>
        <authorList>
            <person name="Wang X."/>
            <person name="Zhang X."/>
            <person name="Liu L."/>
            <person name="Xiang M."/>
            <person name="Wang W."/>
            <person name="Sun X."/>
            <person name="Che Y."/>
            <person name="Guo L."/>
            <person name="Liu G."/>
            <person name="Guo L."/>
            <person name="Wang C."/>
            <person name="Yin W.B."/>
            <person name="Stadler M."/>
            <person name="Zhang X."/>
            <person name="Liu X."/>
        </authorList>
    </citation>
    <scope>NUCLEOTIDE SEQUENCE [LARGE SCALE GENOMIC DNA]</scope>
    <source>
        <strain evidence="6">W106-1 / CGMCC3.15140</strain>
    </source>
</reference>
<dbReference type="Pfam" id="PF20789">
    <property type="entry name" value="4HBT_3C"/>
    <property type="match status" value="1"/>
</dbReference>
<dbReference type="RefSeq" id="XP_007837827.1">
    <property type="nucleotide sequence ID" value="XM_007839636.1"/>
</dbReference>
<evidence type="ECO:0000313" key="6">
    <source>
        <dbReference type="Proteomes" id="UP000030651"/>
    </source>
</evidence>
<organism evidence="5 6">
    <name type="scientific">Pestalotiopsis fici (strain W106-1 / CGMCC3.15140)</name>
    <dbReference type="NCBI Taxonomy" id="1229662"/>
    <lineage>
        <taxon>Eukaryota</taxon>
        <taxon>Fungi</taxon>
        <taxon>Dikarya</taxon>
        <taxon>Ascomycota</taxon>
        <taxon>Pezizomycotina</taxon>
        <taxon>Sordariomycetes</taxon>
        <taxon>Xylariomycetidae</taxon>
        <taxon>Amphisphaeriales</taxon>
        <taxon>Sporocadaceae</taxon>
        <taxon>Pestalotiopsis</taxon>
    </lineage>
</organism>
<feature type="domain" description="Acyl-CoA thioesterase-like N-terminal HotDog" evidence="3">
    <location>
        <begin position="27"/>
        <end position="98"/>
    </location>
</feature>
<dbReference type="AlphaFoldDB" id="W3WWE9"/>
<keyword evidence="6" id="KW-1185">Reference proteome</keyword>
<dbReference type="OrthoDB" id="68328at2759"/>
<evidence type="ECO:0000256" key="1">
    <source>
        <dbReference type="ARBA" id="ARBA00006538"/>
    </source>
</evidence>
<evidence type="ECO:0000313" key="5">
    <source>
        <dbReference type="EMBL" id="ETS77181.1"/>
    </source>
</evidence>
<evidence type="ECO:0000256" key="2">
    <source>
        <dbReference type="ARBA" id="ARBA00022801"/>
    </source>
</evidence>
<dbReference type="PANTHER" id="PTHR11066:SF35">
    <property type="entry name" value="ACYL-COA THIOESTERASE II"/>
    <property type="match status" value="1"/>
</dbReference>
<proteinExistence type="inferred from homology"/>
<dbReference type="CDD" id="cd03445">
    <property type="entry name" value="Thioesterase_II_repeat2"/>
    <property type="match status" value="1"/>
</dbReference>
<accession>W3WWE9</accession>
<evidence type="ECO:0008006" key="7">
    <source>
        <dbReference type="Google" id="ProtNLM"/>
    </source>
</evidence>
<dbReference type="HOGENOM" id="CLU_064147_0_0_1"/>
<gene>
    <name evidence="5" type="ORF">PFICI_11055</name>
</gene>
<dbReference type="GeneID" id="19276068"/>
<comment type="similarity">
    <text evidence="1">Belongs to the C/M/P thioester hydrolase family.</text>
</comment>
<dbReference type="PANTHER" id="PTHR11066">
    <property type="entry name" value="ACYL-COA THIOESTERASE"/>
    <property type="match status" value="1"/>
</dbReference>
<evidence type="ECO:0000259" key="4">
    <source>
        <dbReference type="Pfam" id="PF20789"/>
    </source>
</evidence>
<evidence type="ECO:0000259" key="3">
    <source>
        <dbReference type="Pfam" id="PF13622"/>
    </source>
</evidence>
<dbReference type="GO" id="GO:0005782">
    <property type="term" value="C:peroxisomal matrix"/>
    <property type="evidence" value="ECO:0007669"/>
    <property type="project" value="UniProtKB-SubCell"/>
</dbReference>